<evidence type="ECO:0000313" key="3">
    <source>
        <dbReference type="EMBL" id="KAJ1113955.1"/>
    </source>
</evidence>
<gene>
    <name evidence="3" type="ORF">NDU88_002195</name>
</gene>
<keyword evidence="4" id="KW-1185">Reference proteome</keyword>
<dbReference type="PANTHER" id="PTHR11505">
    <property type="entry name" value="L1 TRANSPOSABLE ELEMENT-RELATED"/>
    <property type="match status" value="1"/>
</dbReference>
<feature type="region of interest" description="Disordered" evidence="2">
    <location>
        <begin position="1"/>
        <end position="38"/>
    </location>
</feature>
<feature type="compositionally biased region" description="Basic and acidic residues" evidence="2">
    <location>
        <begin position="18"/>
        <end position="34"/>
    </location>
</feature>
<evidence type="ECO:0000256" key="2">
    <source>
        <dbReference type="SAM" id="MobiDB-lite"/>
    </source>
</evidence>
<evidence type="ECO:0000313" key="4">
    <source>
        <dbReference type="Proteomes" id="UP001066276"/>
    </source>
</evidence>
<protein>
    <submittedName>
        <fullName evidence="3">Uncharacterized protein</fullName>
    </submittedName>
</protein>
<accession>A0AAV7NCZ5</accession>
<comment type="caution">
    <text evidence="3">The sequence shown here is derived from an EMBL/GenBank/DDBJ whole genome shotgun (WGS) entry which is preliminary data.</text>
</comment>
<dbReference type="EMBL" id="JANPWB010000012">
    <property type="protein sequence ID" value="KAJ1113955.1"/>
    <property type="molecule type" value="Genomic_DNA"/>
</dbReference>
<dbReference type="AlphaFoldDB" id="A0AAV7NCZ5"/>
<name>A0AAV7NCZ5_PLEWA</name>
<dbReference type="Proteomes" id="UP001066276">
    <property type="component" value="Chromosome 8"/>
</dbReference>
<sequence>MGKADHIQPKLSFKGKRKSSEAGKSMDDLPHEEDSQSTSMKTMFLALKHSLVGIDAKLEHLTEQMDHLKERLDDHDTSLEQVKSHISDLEESQRREGERLLQLEWVLELIRNKNKDLEACSRRNNLRILGLPESTAMGRMEDYAEVMLTAPFPGELSPVLVVERVQRLLGPLPPPRPPVLPC</sequence>
<proteinExistence type="predicted"/>
<evidence type="ECO:0000256" key="1">
    <source>
        <dbReference type="SAM" id="Coils"/>
    </source>
</evidence>
<dbReference type="Gene3D" id="3.30.70.1820">
    <property type="entry name" value="L1 transposable element, RRM domain"/>
    <property type="match status" value="1"/>
</dbReference>
<feature type="coiled-coil region" evidence="1">
    <location>
        <begin position="51"/>
        <end position="85"/>
    </location>
</feature>
<keyword evidence="1" id="KW-0175">Coiled coil</keyword>
<organism evidence="3 4">
    <name type="scientific">Pleurodeles waltl</name>
    <name type="common">Iberian ribbed newt</name>
    <dbReference type="NCBI Taxonomy" id="8319"/>
    <lineage>
        <taxon>Eukaryota</taxon>
        <taxon>Metazoa</taxon>
        <taxon>Chordata</taxon>
        <taxon>Craniata</taxon>
        <taxon>Vertebrata</taxon>
        <taxon>Euteleostomi</taxon>
        <taxon>Amphibia</taxon>
        <taxon>Batrachia</taxon>
        <taxon>Caudata</taxon>
        <taxon>Salamandroidea</taxon>
        <taxon>Salamandridae</taxon>
        <taxon>Pleurodelinae</taxon>
        <taxon>Pleurodeles</taxon>
    </lineage>
</organism>
<dbReference type="InterPro" id="IPR004244">
    <property type="entry name" value="Transposase_22"/>
</dbReference>
<reference evidence="3" key="1">
    <citation type="journal article" date="2022" name="bioRxiv">
        <title>Sequencing and chromosome-scale assembly of the giantPleurodeles waltlgenome.</title>
        <authorList>
            <person name="Brown T."/>
            <person name="Elewa A."/>
            <person name="Iarovenko S."/>
            <person name="Subramanian E."/>
            <person name="Araus A.J."/>
            <person name="Petzold A."/>
            <person name="Susuki M."/>
            <person name="Suzuki K.-i.T."/>
            <person name="Hayashi T."/>
            <person name="Toyoda A."/>
            <person name="Oliveira C."/>
            <person name="Osipova E."/>
            <person name="Leigh N.D."/>
            <person name="Simon A."/>
            <person name="Yun M.H."/>
        </authorList>
    </citation>
    <scope>NUCLEOTIDE SEQUENCE</scope>
    <source>
        <strain evidence="3">20211129_DDA</strain>
        <tissue evidence="3">Liver</tissue>
    </source>
</reference>